<dbReference type="AlphaFoldDB" id="A0A926HN82"/>
<keyword evidence="1" id="KW-0472">Membrane</keyword>
<comment type="caution">
    <text evidence="2">The sequence shown here is derived from an EMBL/GenBank/DDBJ whole genome shotgun (WGS) entry which is preliminary data.</text>
</comment>
<keyword evidence="1" id="KW-0812">Transmembrane</keyword>
<dbReference type="Proteomes" id="UP000654279">
    <property type="component" value="Unassembled WGS sequence"/>
</dbReference>
<sequence>MTDMQRSSSKLFLLEMAIILVFFSFAAAVCTNLFVKAKVLSVESTELTMATLKAQAAAEAVEAAGGEKEELARLLEGSAGQDGVTVSYDEDWRQTAQGRYSLTVLLTRKDALVQAEITVSKAQEEIFGLNTGVLVREVAP</sequence>
<dbReference type="EMBL" id="JACRSO010000003">
    <property type="protein sequence ID" value="MBC8529385.1"/>
    <property type="molecule type" value="Genomic_DNA"/>
</dbReference>
<keyword evidence="1" id="KW-1133">Transmembrane helix</keyword>
<organism evidence="2 3">
    <name type="scientific">Luoshenia tenuis</name>
    <dbReference type="NCBI Taxonomy" id="2763654"/>
    <lineage>
        <taxon>Bacteria</taxon>
        <taxon>Bacillati</taxon>
        <taxon>Bacillota</taxon>
        <taxon>Clostridia</taxon>
        <taxon>Christensenellales</taxon>
        <taxon>Christensenellaceae</taxon>
        <taxon>Luoshenia</taxon>
    </lineage>
</organism>
<protein>
    <submittedName>
        <fullName evidence="2">Uncharacterized protein</fullName>
    </submittedName>
</protein>
<evidence type="ECO:0000313" key="3">
    <source>
        <dbReference type="Proteomes" id="UP000654279"/>
    </source>
</evidence>
<gene>
    <name evidence="2" type="ORF">H8699_08095</name>
</gene>
<reference evidence="2" key="1">
    <citation type="submission" date="2020-08" db="EMBL/GenBank/DDBJ databases">
        <title>Genome public.</title>
        <authorList>
            <person name="Liu C."/>
            <person name="Sun Q."/>
        </authorList>
    </citation>
    <scope>NUCLEOTIDE SEQUENCE</scope>
    <source>
        <strain evidence="2">NSJ-44</strain>
    </source>
</reference>
<feature type="transmembrane region" description="Helical" evidence="1">
    <location>
        <begin position="12"/>
        <end position="35"/>
    </location>
</feature>
<proteinExistence type="predicted"/>
<name>A0A926HN82_9FIRM</name>
<dbReference type="RefSeq" id="WP_249285238.1">
    <property type="nucleotide sequence ID" value="NZ_JACRSO010000003.1"/>
</dbReference>
<evidence type="ECO:0000256" key="1">
    <source>
        <dbReference type="SAM" id="Phobius"/>
    </source>
</evidence>
<evidence type="ECO:0000313" key="2">
    <source>
        <dbReference type="EMBL" id="MBC8529385.1"/>
    </source>
</evidence>
<keyword evidence="3" id="KW-1185">Reference proteome</keyword>
<accession>A0A926HN82</accession>